<accession>A0A2S2CKN0</accession>
<dbReference type="RefSeq" id="WP_109323889.1">
    <property type="nucleotide sequence ID" value="NZ_CP029352.1"/>
</dbReference>
<name>A0A2S2CKN0_9PROT</name>
<keyword evidence="2" id="KW-1185">Reference proteome</keyword>
<dbReference type="EMBL" id="CP029352">
    <property type="protein sequence ID" value="AWK85051.1"/>
    <property type="molecule type" value="Genomic_DNA"/>
</dbReference>
<reference evidence="2" key="1">
    <citation type="submission" date="2018-05" db="EMBL/GenBank/DDBJ databases">
        <title>Azospirillum thermophila sp. nov., a novel isolated from hot spring.</title>
        <authorList>
            <person name="Zhao Z."/>
        </authorList>
    </citation>
    <scope>NUCLEOTIDE SEQUENCE [LARGE SCALE GENOMIC DNA]</scope>
    <source>
        <strain evidence="2">CFH 70021</strain>
    </source>
</reference>
<proteinExistence type="predicted"/>
<protein>
    <submittedName>
        <fullName evidence="1">Uncharacterized protein</fullName>
    </submittedName>
</protein>
<evidence type="ECO:0000313" key="2">
    <source>
        <dbReference type="Proteomes" id="UP000245629"/>
    </source>
</evidence>
<dbReference type="Proteomes" id="UP000245629">
    <property type="component" value="Chromosome 1"/>
</dbReference>
<dbReference type="AlphaFoldDB" id="A0A2S2CKN0"/>
<organism evidence="1 2">
    <name type="scientific">Azospirillum thermophilum</name>
    <dbReference type="NCBI Taxonomy" id="2202148"/>
    <lineage>
        <taxon>Bacteria</taxon>
        <taxon>Pseudomonadati</taxon>
        <taxon>Pseudomonadota</taxon>
        <taxon>Alphaproteobacteria</taxon>
        <taxon>Rhodospirillales</taxon>
        <taxon>Azospirillaceae</taxon>
        <taxon>Azospirillum</taxon>
    </lineage>
</organism>
<gene>
    <name evidence="1" type="ORF">DEW08_01605</name>
</gene>
<evidence type="ECO:0000313" key="1">
    <source>
        <dbReference type="EMBL" id="AWK85051.1"/>
    </source>
</evidence>
<dbReference type="KEGG" id="azz:DEW08_01605"/>
<sequence>MSNLIAAFLRRLFGADRRSEARPARTHEDLERIAKDRGYAPGWVEHQMRFLERCREEYPRITSRADLESFVTQYGLTVTHFDPTGDGRIEARFSRDGVPAAAMLGAEDGSFSKRGLRQFLSDLERSRSRSVHSTFSARARA</sequence>